<feature type="region of interest" description="Disordered" evidence="1">
    <location>
        <begin position="1"/>
        <end position="32"/>
    </location>
</feature>
<dbReference type="AlphaFoldDB" id="A0A9Q5I1X5"/>
<feature type="region of interest" description="Disordered" evidence="1">
    <location>
        <begin position="47"/>
        <end position="87"/>
    </location>
</feature>
<protein>
    <submittedName>
        <fullName evidence="2">Uncharacterized protein</fullName>
    </submittedName>
</protein>
<accession>A0A9Q5I1X5</accession>
<proteinExistence type="predicted"/>
<name>A0A9Q5I1X5_SANBA</name>
<sequence>MSGSHPRTSKKQLEQERSMAESPFPIMPLKPKGVRGKWENRINYEELRAQISTPPRTPERRPSVPRPARLASPLKKRDPADSLFITRKPPANASPFKVCTERLRRASAPYSSPIRPQPIRRIVSGPANITGPAPGIIYKRVPQNCLCLLELDVEERPLYPPDDDVVLGSYERIGCCAVMPDAVSKESLNIRWPQIHVCFQWKHYEQYGTFESRVNVPKFQDDPFDSRLEILSEVKKLFKDFRNKVSYRRSVGDDVSKPPVDILAFTESDIRVIRLERRYENLYQVVFVYPTRNDR</sequence>
<reference evidence="2" key="1">
    <citation type="submission" date="2016-06" db="EMBL/GenBank/DDBJ databases">
        <title>Draft Genome sequence of the fungus Inonotus baumii.</title>
        <authorList>
            <person name="Zhu H."/>
            <person name="Lin W."/>
        </authorList>
    </citation>
    <scope>NUCLEOTIDE SEQUENCE</scope>
    <source>
        <strain evidence="2">821</strain>
    </source>
</reference>
<evidence type="ECO:0000313" key="3">
    <source>
        <dbReference type="Proteomes" id="UP000757232"/>
    </source>
</evidence>
<evidence type="ECO:0000256" key="1">
    <source>
        <dbReference type="SAM" id="MobiDB-lite"/>
    </source>
</evidence>
<organism evidence="2 3">
    <name type="scientific">Sanghuangporus baumii</name>
    <name type="common">Phellinus baumii</name>
    <dbReference type="NCBI Taxonomy" id="108892"/>
    <lineage>
        <taxon>Eukaryota</taxon>
        <taxon>Fungi</taxon>
        <taxon>Dikarya</taxon>
        <taxon>Basidiomycota</taxon>
        <taxon>Agaricomycotina</taxon>
        <taxon>Agaricomycetes</taxon>
        <taxon>Hymenochaetales</taxon>
        <taxon>Hymenochaetaceae</taxon>
        <taxon>Sanghuangporus</taxon>
    </lineage>
</organism>
<evidence type="ECO:0000313" key="2">
    <source>
        <dbReference type="EMBL" id="OCB90051.1"/>
    </source>
</evidence>
<keyword evidence="3" id="KW-1185">Reference proteome</keyword>
<gene>
    <name evidence="2" type="ORF">A7U60_g2715</name>
</gene>
<dbReference type="OrthoDB" id="10646466at2759"/>
<comment type="caution">
    <text evidence="2">The sequence shown here is derived from an EMBL/GenBank/DDBJ whole genome shotgun (WGS) entry which is preliminary data.</text>
</comment>
<dbReference type="EMBL" id="LNZH02000142">
    <property type="protein sequence ID" value="OCB90051.1"/>
    <property type="molecule type" value="Genomic_DNA"/>
</dbReference>
<dbReference type="Proteomes" id="UP000757232">
    <property type="component" value="Unassembled WGS sequence"/>
</dbReference>